<keyword evidence="6" id="KW-1185">Reference proteome</keyword>
<dbReference type="Gene3D" id="3.40.640.10">
    <property type="entry name" value="Type I PLP-dependent aspartate aminotransferase-like (Major domain)"/>
    <property type="match status" value="2"/>
</dbReference>
<dbReference type="OrthoDB" id="9813612at2"/>
<dbReference type="HOGENOM" id="CLU_017584_3_2_3"/>
<dbReference type="EC" id="2.6.1.-" evidence="3"/>
<dbReference type="PANTHER" id="PTHR42885:SF1">
    <property type="entry name" value="THREONINE-PHOSPHATE DECARBOXYLASE"/>
    <property type="match status" value="1"/>
</dbReference>
<proteinExistence type="inferred from homology"/>
<dbReference type="InterPro" id="IPR004839">
    <property type="entry name" value="Aminotransferase_I/II_large"/>
</dbReference>
<dbReference type="RefSeq" id="WP_015176756.1">
    <property type="nucleotide sequence ID" value="NC_019729.1"/>
</dbReference>
<dbReference type="GO" id="GO:0016829">
    <property type="term" value="F:lyase activity"/>
    <property type="evidence" value="ECO:0007669"/>
    <property type="project" value="UniProtKB-KW"/>
</dbReference>
<dbReference type="InterPro" id="IPR015424">
    <property type="entry name" value="PyrdxlP-dep_Trfase"/>
</dbReference>
<sequence length="421" mass="46058">MIRPVHGGNLAWAAALAGCPPSAILDFSASISPLGPPESALNAIQAHLSSLTAYPDPDYGELRTALGEALNVDRDWILPGNGSAELLTWAAWDLSKLEATYLVTPAFGDYWRALSAFGAQAIECPLDIKPCTIVKNGEDAHEARDEFSRFTGILPVPKQVIEHGATSQLDLKSLDVGAGNELVTDDLSVSNRSLVSPSLRLPVPLAVDADRRRGLLLNNPHNPTGLLFGREAILPYVKQLGMVVVDEAFMDFLPPSEQETLIDAVEEFPNLVILRSLTKFYSLPGLRLGCAIAHPDILRRWQLLRDPWPVNALAAAAAAAVVRDTVFERQTWDWLPVARRELFEGLANLPGLQPFSGVANFLLVESSMSVSSIQKSLLERHRILIRDCLSFPELGDRFFRVAVRSRADNLRLIAGLAEVIR</sequence>
<keyword evidence="2" id="KW-0663">Pyridoxal phosphate</keyword>
<dbReference type="STRING" id="179408.Osc7112_3084"/>
<keyword evidence="5" id="KW-0456">Lyase</keyword>
<reference evidence="5 6" key="1">
    <citation type="submission" date="2012-05" db="EMBL/GenBank/DDBJ databases">
        <title>Finished chromosome of genome of Oscillatoria sp. PCC 7112.</title>
        <authorList>
            <consortium name="US DOE Joint Genome Institute"/>
            <person name="Gugger M."/>
            <person name="Coursin T."/>
            <person name="Rippka R."/>
            <person name="Tandeau De Marsac N."/>
            <person name="Huntemann M."/>
            <person name="Wei C.-L."/>
            <person name="Han J."/>
            <person name="Detter J.C."/>
            <person name="Han C."/>
            <person name="Tapia R."/>
            <person name="Davenport K."/>
            <person name="Daligault H."/>
            <person name="Erkkila T."/>
            <person name="Gu W."/>
            <person name="Munk A.C.C."/>
            <person name="Teshima H."/>
            <person name="Xu Y."/>
            <person name="Chain P."/>
            <person name="Chen A."/>
            <person name="Krypides N."/>
            <person name="Mavromatis K."/>
            <person name="Markowitz V."/>
            <person name="Szeto E."/>
            <person name="Ivanova N."/>
            <person name="Mikhailova N."/>
            <person name="Ovchinnikova G."/>
            <person name="Pagani I."/>
            <person name="Pati A."/>
            <person name="Goodwin L."/>
            <person name="Peters L."/>
            <person name="Pitluck S."/>
            <person name="Woyke T."/>
            <person name="Kerfeld C."/>
        </authorList>
    </citation>
    <scope>NUCLEOTIDE SEQUENCE [LARGE SCALE GENOMIC DNA]</scope>
    <source>
        <strain evidence="5 6">PCC 7112</strain>
    </source>
</reference>
<dbReference type="SUPFAM" id="SSF53383">
    <property type="entry name" value="PLP-dependent transferases"/>
    <property type="match status" value="1"/>
</dbReference>
<dbReference type="PATRIC" id="fig|179408.3.peg.3785"/>
<dbReference type="CDD" id="cd00609">
    <property type="entry name" value="AAT_like"/>
    <property type="match status" value="1"/>
</dbReference>
<dbReference type="PROSITE" id="PS51257">
    <property type="entry name" value="PROKAR_LIPOPROTEIN"/>
    <property type="match status" value="1"/>
</dbReference>
<dbReference type="InterPro" id="IPR004838">
    <property type="entry name" value="NHTrfase_class1_PyrdxlP-BS"/>
</dbReference>
<keyword evidence="3" id="KW-0032">Aminotransferase</keyword>
<accession>K9VHA9</accession>
<keyword evidence="3" id="KW-0808">Transferase</keyword>
<name>K9VHA9_9CYAN</name>
<protein>
    <recommendedName>
        <fullName evidence="3">Aminotransferase</fullName>
        <ecNumber evidence="3">2.6.1.-</ecNumber>
    </recommendedName>
</protein>
<dbReference type="EMBL" id="CP003614">
    <property type="protein sequence ID" value="AFZ07478.1"/>
    <property type="molecule type" value="Genomic_DNA"/>
</dbReference>
<organism evidence="5 6">
    <name type="scientific">Phormidium nigroviride PCC 7112</name>
    <dbReference type="NCBI Taxonomy" id="179408"/>
    <lineage>
        <taxon>Bacteria</taxon>
        <taxon>Bacillati</taxon>
        <taxon>Cyanobacteriota</taxon>
        <taxon>Cyanophyceae</taxon>
        <taxon>Oscillatoriophycideae</taxon>
        <taxon>Oscillatoriales</taxon>
        <taxon>Oscillatoriaceae</taxon>
        <taxon>Phormidium</taxon>
    </lineage>
</organism>
<dbReference type="KEGG" id="oni:Osc7112_3084"/>
<dbReference type="Pfam" id="PF00155">
    <property type="entry name" value="Aminotran_1_2"/>
    <property type="match status" value="1"/>
</dbReference>
<feature type="domain" description="Aminotransferase class I/classII large" evidence="4">
    <location>
        <begin position="211"/>
        <end position="413"/>
    </location>
</feature>
<dbReference type="InterPro" id="IPR015421">
    <property type="entry name" value="PyrdxlP-dep_Trfase_major"/>
</dbReference>
<evidence type="ECO:0000313" key="6">
    <source>
        <dbReference type="Proteomes" id="UP000010478"/>
    </source>
</evidence>
<dbReference type="GO" id="GO:0030170">
    <property type="term" value="F:pyridoxal phosphate binding"/>
    <property type="evidence" value="ECO:0007669"/>
    <property type="project" value="InterPro"/>
</dbReference>
<dbReference type="PROSITE" id="PS00105">
    <property type="entry name" value="AA_TRANSFER_CLASS_1"/>
    <property type="match status" value="1"/>
</dbReference>
<evidence type="ECO:0000313" key="5">
    <source>
        <dbReference type="EMBL" id="AFZ07478.1"/>
    </source>
</evidence>
<dbReference type="GO" id="GO:0008483">
    <property type="term" value="F:transaminase activity"/>
    <property type="evidence" value="ECO:0007669"/>
    <property type="project" value="UniProtKB-KW"/>
</dbReference>
<dbReference type="Gene3D" id="3.90.1150.10">
    <property type="entry name" value="Aspartate Aminotransferase, domain 1"/>
    <property type="match status" value="2"/>
</dbReference>
<comment type="similarity">
    <text evidence="3">Belongs to the class-I pyridoxal-phosphate-dependent aminotransferase family.</text>
</comment>
<evidence type="ECO:0000259" key="4">
    <source>
        <dbReference type="Pfam" id="PF00155"/>
    </source>
</evidence>
<comment type="cofactor">
    <cofactor evidence="1 3">
        <name>pyridoxal 5'-phosphate</name>
        <dbReference type="ChEBI" id="CHEBI:597326"/>
    </cofactor>
</comment>
<evidence type="ECO:0000256" key="3">
    <source>
        <dbReference type="RuleBase" id="RU000481"/>
    </source>
</evidence>
<dbReference type="eggNOG" id="COG0079">
    <property type="taxonomic scope" value="Bacteria"/>
</dbReference>
<dbReference type="InterPro" id="IPR015422">
    <property type="entry name" value="PyrdxlP-dep_Trfase_small"/>
</dbReference>
<evidence type="ECO:0000256" key="1">
    <source>
        <dbReference type="ARBA" id="ARBA00001933"/>
    </source>
</evidence>
<dbReference type="PANTHER" id="PTHR42885">
    <property type="entry name" value="HISTIDINOL-PHOSPHATE AMINOTRANSFERASE-RELATED"/>
    <property type="match status" value="1"/>
</dbReference>
<dbReference type="AlphaFoldDB" id="K9VHA9"/>
<evidence type="ECO:0000256" key="2">
    <source>
        <dbReference type="ARBA" id="ARBA00022898"/>
    </source>
</evidence>
<dbReference type="Proteomes" id="UP000010478">
    <property type="component" value="Chromosome"/>
</dbReference>
<gene>
    <name evidence="5" type="ORF">Osc7112_3084</name>
</gene>